<protein>
    <recommendedName>
        <fullName evidence="7">Protein kinase domain-containing protein</fullName>
    </recommendedName>
</protein>
<dbReference type="InterPro" id="IPR011009">
    <property type="entry name" value="Kinase-like_dom_sf"/>
</dbReference>
<dbReference type="Pfam" id="PF00069">
    <property type="entry name" value="Pkinase"/>
    <property type="match status" value="2"/>
</dbReference>
<dbReference type="InterPro" id="IPR036947">
    <property type="entry name" value="POLO_box_dom_sf"/>
</dbReference>
<dbReference type="GO" id="GO:0000922">
    <property type="term" value="C:spindle pole"/>
    <property type="evidence" value="ECO:0007669"/>
    <property type="project" value="TreeGrafter"/>
</dbReference>
<reference evidence="8" key="1">
    <citation type="submission" date="2024-06" db="EMBL/GenBank/DDBJ databases">
        <authorList>
            <person name="Liu X."/>
            <person name="Lenzi L."/>
            <person name="Haldenby T S."/>
            <person name="Uol C."/>
        </authorList>
    </citation>
    <scope>NUCLEOTIDE SEQUENCE</scope>
</reference>
<feature type="compositionally biased region" description="Polar residues" evidence="6">
    <location>
        <begin position="192"/>
        <end position="204"/>
    </location>
</feature>
<organism evidence="8 9">
    <name type="scientific">Calicophoron daubneyi</name>
    <name type="common">Rumen fluke</name>
    <name type="synonym">Paramphistomum daubneyi</name>
    <dbReference type="NCBI Taxonomy" id="300641"/>
    <lineage>
        <taxon>Eukaryota</taxon>
        <taxon>Metazoa</taxon>
        <taxon>Spiralia</taxon>
        <taxon>Lophotrochozoa</taxon>
        <taxon>Platyhelminthes</taxon>
        <taxon>Trematoda</taxon>
        <taxon>Digenea</taxon>
        <taxon>Plagiorchiida</taxon>
        <taxon>Pronocephalata</taxon>
        <taxon>Paramphistomoidea</taxon>
        <taxon>Paramphistomidae</taxon>
        <taxon>Calicophoron</taxon>
    </lineage>
</organism>
<dbReference type="GO" id="GO:0004674">
    <property type="term" value="F:protein serine/threonine kinase activity"/>
    <property type="evidence" value="ECO:0007669"/>
    <property type="project" value="UniProtKB-KW"/>
</dbReference>
<evidence type="ECO:0000256" key="6">
    <source>
        <dbReference type="SAM" id="MobiDB-lite"/>
    </source>
</evidence>
<dbReference type="SUPFAM" id="SSF56112">
    <property type="entry name" value="Protein kinase-like (PK-like)"/>
    <property type="match status" value="1"/>
</dbReference>
<proteinExistence type="predicted"/>
<dbReference type="PROSITE" id="PS50011">
    <property type="entry name" value="PROTEIN_KINASE_DOM"/>
    <property type="match status" value="1"/>
</dbReference>
<evidence type="ECO:0000256" key="2">
    <source>
        <dbReference type="ARBA" id="ARBA00022679"/>
    </source>
</evidence>
<dbReference type="GO" id="GO:0007052">
    <property type="term" value="P:mitotic spindle organization"/>
    <property type="evidence" value="ECO:0007669"/>
    <property type="project" value="TreeGrafter"/>
</dbReference>
<dbReference type="SMART" id="SM00220">
    <property type="entry name" value="S_TKc"/>
    <property type="match status" value="1"/>
</dbReference>
<keyword evidence="3" id="KW-0547">Nucleotide-binding</keyword>
<comment type="caution">
    <text evidence="8">The sequence shown here is derived from an EMBL/GenBank/DDBJ whole genome shotgun (WGS) entry which is preliminary data.</text>
</comment>
<dbReference type="GO" id="GO:0000776">
    <property type="term" value="C:kinetochore"/>
    <property type="evidence" value="ECO:0007669"/>
    <property type="project" value="TreeGrafter"/>
</dbReference>
<keyword evidence="1" id="KW-0723">Serine/threonine-protein kinase</keyword>
<sequence length="1021" mass="114397">MAEYQFLLGIRKYGEEERAESEEISFSEQEPKITFESRILRWTKISRAEQNALQEKAEIVSIRTGSSFESLTPDSGDLQLSTVNSGSDSTTFKSHEHLFRLPTPTAASGSKSYYFHRNKESQNPPELSVRDGQLDQGISKIERYKEKMKNLKSEIATRPKRFKSSFKARFTHLMRSPGLRSISMVVLPTSPSQAESTNLTPGMLSSQNPSPYSSHSRLEDSIAEEPEKLMSHNSKGHLDNLIDQMSRSYPKNRELGVSIPPDLPEDMSTSGTIQSRLPQNLKINFTRPLGSGANGYCHEISLQIFPKSTKTDDSVPDKDVRCITSRAALKMISQNAYRQKSEVIQREIRLQRELRHPNILKLLLAYRDSKLQSVCLILEYCSFGSLMDVVHEGAKRCPVLFEPTQYGLSAPSMPNLRCTTPSTTASSENLDIFDSAIGGLSIPLAQHIFRGILQGLAYIHDQFLIVHRDIKPSNIMLAEGFTAKIGDFGLACPTDQCGENRLHICGTPNYMAPEVILKAGHSRASDCWAAGATLYFMLCGRAPFQAFPESSRLKSKLSREEGKDEISLEDRQWQLSTLAVGDQVRAICRSLLWGRYEFPASLNQTARQIIVRILKRDPSSRPTASELLRMDFCRPCLTSEEESDYLLNTSGLWGNNITGSVDKKSLSVSNLGINLNNSRDNERSTDGLGALSSSAEVLTTKTSAQNPRIFLTTSELKSPQPSLRPENLQTGSQYHIADVTESLYTHPEQNQHEDRKEIIGNIVFTGDSAIYDIFQLLADRASVHREAAKIPPNNFHWISRWALTNDRLLFYTLGRTSLGPKALQNGVETDGVMGLKCNGDINNVSESWGVTDAEGQGLINHKNNHLVKFHCNSNPSKAKHCKLPGAGATKRHCDYLVKQLKFYSPFDYLDQNERPATGDSVLDGQDEPIPVFLQRWNDHGNNLIFLLSTGSWQANFFDHSKLIVHYPGLIVVSDFDPVSRDLSTTVHRSCSGEQLNDDFHAWLSDRHHLKSILQYLLFSVF</sequence>
<evidence type="ECO:0000256" key="1">
    <source>
        <dbReference type="ARBA" id="ARBA00022527"/>
    </source>
</evidence>
<evidence type="ECO:0000313" key="9">
    <source>
        <dbReference type="Proteomes" id="UP001497525"/>
    </source>
</evidence>
<dbReference type="GO" id="GO:0005634">
    <property type="term" value="C:nucleus"/>
    <property type="evidence" value="ECO:0007669"/>
    <property type="project" value="TreeGrafter"/>
</dbReference>
<feature type="region of interest" description="Disordered" evidence="6">
    <location>
        <begin position="192"/>
        <end position="219"/>
    </location>
</feature>
<dbReference type="EMBL" id="CAXLJL010000356">
    <property type="protein sequence ID" value="CAL5136856.1"/>
    <property type="molecule type" value="Genomic_DNA"/>
</dbReference>
<dbReference type="InterPro" id="IPR000719">
    <property type="entry name" value="Prot_kinase_dom"/>
</dbReference>
<evidence type="ECO:0000256" key="4">
    <source>
        <dbReference type="ARBA" id="ARBA00022777"/>
    </source>
</evidence>
<dbReference type="GO" id="GO:0005737">
    <property type="term" value="C:cytoplasm"/>
    <property type="evidence" value="ECO:0007669"/>
    <property type="project" value="TreeGrafter"/>
</dbReference>
<dbReference type="InterPro" id="IPR008271">
    <property type="entry name" value="Ser/Thr_kinase_AS"/>
</dbReference>
<evidence type="ECO:0000256" key="5">
    <source>
        <dbReference type="ARBA" id="ARBA00022840"/>
    </source>
</evidence>
<feature type="domain" description="Protein kinase" evidence="7">
    <location>
        <begin position="283"/>
        <end position="637"/>
    </location>
</feature>
<evidence type="ECO:0000256" key="3">
    <source>
        <dbReference type="ARBA" id="ARBA00022741"/>
    </source>
</evidence>
<dbReference type="AlphaFoldDB" id="A0AAV2TLF9"/>
<dbReference type="SUPFAM" id="SSF82615">
    <property type="entry name" value="Polo-box domain"/>
    <property type="match status" value="1"/>
</dbReference>
<feature type="compositionally biased region" description="Low complexity" evidence="6">
    <location>
        <begin position="205"/>
        <end position="215"/>
    </location>
</feature>
<dbReference type="PANTHER" id="PTHR24345">
    <property type="entry name" value="SERINE/THREONINE-PROTEIN KINASE PLK"/>
    <property type="match status" value="1"/>
</dbReference>
<evidence type="ECO:0000313" key="8">
    <source>
        <dbReference type="EMBL" id="CAL5136856.1"/>
    </source>
</evidence>
<keyword evidence="4" id="KW-0418">Kinase</keyword>
<keyword evidence="5" id="KW-0067">ATP-binding</keyword>
<dbReference type="PROSITE" id="PS00108">
    <property type="entry name" value="PROTEIN_KINASE_ST"/>
    <property type="match status" value="1"/>
</dbReference>
<dbReference type="Gene3D" id="3.30.1120.30">
    <property type="entry name" value="POLO box domain"/>
    <property type="match status" value="1"/>
</dbReference>
<keyword evidence="2" id="KW-0808">Transferase</keyword>
<accession>A0AAV2TLF9</accession>
<dbReference type="PANTHER" id="PTHR24345:SF0">
    <property type="entry name" value="CELL CYCLE SERINE_THREONINE-PROTEIN KINASE CDC5_MSD2"/>
    <property type="match status" value="1"/>
</dbReference>
<dbReference type="Gene3D" id="1.10.510.10">
    <property type="entry name" value="Transferase(Phosphotransferase) domain 1"/>
    <property type="match status" value="2"/>
</dbReference>
<gene>
    <name evidence="8" type="ORF">CDAUBV1_LOCUS11153</name>
</gene>
<dbReference type="GO" id="GO:0005524">
    <property type="term" value="F:ATP binding"/>
    <property type="evidence" value="ECO:0007669"/>
    <property type="project" value="UniProtKB-KW"/>
</dbReference>
<name>A0AAV2TLF9_CALDB</name>
<evidence type="ECO:0000259" key="7">
    <source>
        <dbReference type="PROSITE" id="PS50011"/>
    </source>
</evidence>
<dbReference type="Proteomes" id="UP001497525">
    <property type="component" value="Unassembled WGS sequence"/>
</dbReference>